<dbReference type="HAMAP" id="MF_00081">
    <property type="entry name" value="HrcA"/>
    <property type="match status" value="1"/>
</dbReference>
<name>A0AA42BAG7_9BACT</name>
<dbReference type="Proteomes" id="UP001165306">
    <property type="component" value="Unassembled WGS sequence"/>
</dbReference>
<evidence type="ECO:0000256" key="3">
    <source>
        <dbReference type="ARBA" id="ARBA00023016"/>
    </source>
</evidence>
<dbReference type="Pfam" id="PF01628">
    <property type="entry name" value="HrcA"/>
    <property type="match status" value="1"/>
</dbReference>
<evidence type="ECO:0000256" key="5">
    <source>
        <dbReference type="HAMAP-Rule" id="MF_00081"/>
    </source>
</evidence>
<dbReference type="EMBL" id="JAMSLR010000003">
    <property type="protein sequence ID" value="MCM8748559.1"/>
    <property type="molecule type" value="Genomic_DNA"/>
</dbReference>
<accession>A0AA42BAG7</accession>
<keyword evidence="4 5" id="KW-0804">Transcription</keyword>
<dbReference type="RefSeq" id="WP_284056341.1">
    <property type="nucleotide sequence ID" value="NZ_JAMSLR010000003.1"/>
</dbReference>
<protein>
    <recommendedName>
        <fullName evidence="5">Heat-inducible transcription repressor HrcA</fullName>
    </recommendedName>
</protein>
<sequence>MELTERQQSILKYVVEEYIRTGRAIGSKALLDRFPLGVSSATVRNEMGVLETLDYLQQPHTSAGRVPTERGLRYYVEHLMQTDELSPAEQLMISHQFRQVEQQVASWLKLAAAVLANASGNVGLVTPPRSRVERLRHFELINLRGRLALLVLVTQSSAIHQSLLEFSEPVDQTTLSALSQRLNPEIRWLDREQIERKARGASPLVASVLRWIAEALHYLERQQRSELYAEGLDQVIRQPEFARGDMAYALLELLRGGMILSVLLPQLEPGDEVRVLIGSDLHLRELRPFSVVVSAYRAGDESSGLLGVLGPQRMAYARSISMVRYLAHVVSRLMGELYGEDENIGADDAVKGMLN</sequence>
<keyword evidence="1 5" id="KW-0678">Repressor</keyword>
<proteinExistence type="inferred from homology"/>
<dbReference type="InterPro" id="IPR002571">
    <property type="entry name" value="HrcA"/>
</dbReference>
<dbReference type="InterPro" id="IPR036390">
    <property type="entry name" value="WH_DNA-bd_sf"/>
</dbReference>
<evidence type="ECO:0000256" key="4">
    <source>
        <dbReference type="ARBA" id="ARBA00023163"/>
    </source>
</evidence>
<evidence type="ECO:0000313" key="8">
    <source>
        <dbReference type="Proteomes" id="UP001165306"/>
    </source>
</evidence>
<dbReference type="PANTHER" id="PTHR34824">
    <property type="entry name" value="HEAT-INDUCIBLE TRANSCRIPTION REPRESSOR HRCA"/>
    <property type="match status" value="1"/>
</dbReference>
<dbReference type="PANTHER" id="PTHR34824:SF1">
    <property type="entry name" value="HEAT-INDUCIBLE TRANSCRIPTION REPRESSOR HRCA"/>
    <property type="match status" value="1"/>
</dbReference>
<organism evidence="7 8">
    <name type="scientific">Thermalbibacter longus</name>
    <dbReference type="NCBI Taxonomy" id="2951981"/>
    <lineage>
        <taxon>Bacteria</taxon>
        <taxon>Pseudomonadati</taxon>
        <taxon>Thermomicrobiota</taxon>
        <taxon>Thermomicrobia</taxon>
        <taxon>Thermomicrobiales</taxon>
        <taxon>Thermomicrobiaceae</taxon>
        <taxon>Thermalbibacter</taxon>
    </lineage>
</organism>
<comment type="similarity">
    <text evidence="5">Belongs to the HrcA family.</text>
</comment>
<feature type="domain" description="Heat-inducible transcription repressor HrcA C-terminal" evidence="6">
    <location>
        <begin position="107"/>
        <end position="320"/>
    </location>
</feature>
<dbReference type="GO" id="GO:0003677">
    <property type="term" value="F:DNA binding"/>
    <property type="evidence" value="ECO:0007669"/>
    <property type="project" value="InterPro"/>
</dbReference>
<comment type="caution">
    <text evidence="7">The sequence shown here is derived from an EMBL/GenBank/DDBJ whole genome shotgun (WGS) entry which is preliminary data.</text>
</comment>
<dbReference type="InterPro" id="IPR036388">
    <property type="entry name" value="WH-like_DNA-bd_sf"/>
</dbReference>
<keyword evidence="2 5" id="KW-0805">Transcription regulation</keyword>
<dbReference type="SUPFAM" id="SSF46785">
    <property type="entry name" value="Winged helix' DNA-binding domain"/>
    <property type="match status" value="1"/>
</dbReference>
<dbReference type="SUPFAM" id="SSF55781">
    <property type="entry name" value="GAF domain-like"/>
    <property type="match status" value="1"/>
</dbReference>
<dbReference type="InterPro" id="IPR021153">
    <property type="entry name" value="HrcA_C"/>
</dbReference>
<gene>
    <name evidence="5 7" type="primary">hrcA</name>
    <name evidence="7" type="ORF">NET02_05325</name>
</gene>
<evidence type="ECO:0000256" key="2">
    <source>
        <dbReference type="ARBA" id="ARBA00023015"/>
    </source>
</evidence>
<dbReference type="AlphaFoldDB" id="A0AA42BAG7"/>
<dbReference type="GO" id="GO:0045892">
    <property type="term" value="P:negative regulation of DNA-templated transcription"/>
    <property type="evidence" value="ECO:0007669"/>
    <property type="project" value="UniProtKB-UniRule"/>
</dbReference>
<dbReference type="InterPro" id="IPR029016">
    <property type="entry name" value="GAF-like_dom_sf"/>
</dbReference>
<dbReference type="Gene3D" id="1.10.10.10">
    <property type="entry name" value="Winged helix-like DNA-binding domain superfamily/Winged helix DNA-binding domain"/>
    <property type="match status" value="1"/>
</dbReference>
<evidence type="ECO:0000313" key="7">
    <source>
        <dbReference type="EMBL" id="MCM8748559.1"/>
    </source>
</evidence>
<dbReference type="Gene3D" id="3.30.450.40">
    <property type="match status" value="1"/>
</dbReference>
<keyword evidence="8" id="KW-1185">Reference proteome</keyword>
<keyword evidence="3 5" id="KW-0346">Stress response</keyword>
<comment type="function">
    <text evidence="5">Negative regulator of class I heat shock genes (grpE-dnaK-dnaJ and groELS operons). Prevents heat-shock induction of these operons.</text>
</comment>
<evidence type="ECO:0000256" key="1">
    <source>
        <dbReference type="ARBA" id="ARBA00022491"/>
    </source>
</evidence>
<reference evidence="7" key="1">
    <citation type="submission" date="2022-06" db="EMBL/GenBank/DDBJ databases">
        <title>CFH 74404 Thermomicrobiaceae sp.</title>
        <authorList>
            <person name="Ming H."/>
            <person name="Li W.-J."/>
            <person name="Zhao Z."/>
        </authorList>
    </citation>
    <scope>NUCLEOTIDE SEQUENCE</scope>
    <source>
        <strain evidence="7">CFH 74404</strain>
    </source>
</reference>
<dbReference type="NCBIfam" id="TIGR00331">
    <property type="entry name" value="hrcA"/>
    <property type="match status" value="1"/>
</dbReference>
<dbReference type="PIRSF" id="PIRSF005485">
    <property type="entry name" value="HrcA"/>
    <property type="match status" value="1"/>
</dbReference>
<evidence type="ECO:0000259" key="6">
    <source>
        <dbReference type="Pfam" id="PF01628"/>
    </source>
</evidence>